<evidence type="ECO:0000313" key="3">
    <source>
        <dbReference type="WBParaSite" id="PSU_v2.g16831.t1"/>
    </source>
</evidence>
<reference evidence="3" key="1">
    <citation type="submission" date="2022-11" db="UniProtKB">
        <authorList>
            <consortium name="WormBaseParasite"/>
        </authorList>
    </citation>
    <scope>IDENTIFICATION</scope>
</reference>
<evidence type="ECO:0000313" key="2">
    <source>
        <dbReference type="Proteomes" id="UP000887577"/>
    </source>
</evidence>
<protein>
    <submittedName>
        <fullName evidence="3">Uncharacterized protein</fullName>
    </submittedName>
</protein>
<organism evidence="2 3">
    <name type="scientific">Panagrolaimus superbus</name>
    <dbReference type="NCBI Taxonomy" id="310955"/>
    <lineage>
        <taxon>Eukaryota</taxon>
        <taxon>Metazoa</taxon>
        <taxon>Ecdysozoa</taxon>
        <taxon>Nematoda</taxon>
        <taxon>Chromadorea</taxon>
        <taxon>Rhabditida</taxon>
        <taxon>Tylenchina</taxon>
        <taxon>Panagrolaimomorpha</taxon>
        <taxon>Panagrolaimoidea</taxon>
        <taxon>Panagrolaimidae</taxon>
        <taxon>Panagrolaimus</taxon>
    </lineage>
</organism>
<keyword evidence="1" id="KW-0812">Transmembrane</keyword>
<proteinExistence type="predicted"/>
<feature type="transmembrane region" description="Helical" evidence="1">
    <location>
        <begin position="70"/>
        <end position="92"/>
    </location>
</feature>
<sequence>MHQGLVPAINLFQSCEPKIDGVDKMVKLYVDIDSKCPIKVINAKIHVPQVPTPNPSSNSTSNDESSTASVPWWAIVIMVFVGIAAIIIIVGFA</sequence>
<dbReference type="WBParaSite" id="PSU_v2.g16831.t1">
    <property type="protein sequence ID" value="PSU_v2.g16831.t1"/>
    <property type="gene ID" value="PSU_v2.g16831"/>
</dbReference>
<name>A0A914YHP9_9BILA</name>
<evidence type="ECO:0000256" key="1">
    <source>
        <dbReference type="SAM" id="Phobius"/>
    </source>
</evidence>
<keyword evidence="1" id="KW-1133">Transmembrane helix</keyword>
<keyword evidence="1" id="KW-0472">Membrane</keyword>
<keyword evidence="2" id="KW-1185">Reference proteome</keyword>
<dbReference type="AlphaFoldDB" id="A0A914YHP9"/>
<accession>A0A914YHP9</accession>
<dbReference type="Proteomes" id="UP000887577">
    <property type="component" value="Unplaced"/>
</dbReference>